<keyword evidence="4" id="KW-1185">Reference proteome</keyword>
<organism evidence="2 4">
    <name type="scientific">Didymodactylos carnosus</name>
    <dbReference type="NCBI Taxonomy" id="1234261"/>
    <lineage>
        <taxon>Eukaryota</taxon>
        <taxon>Metazoa</taxon>
        <taxon>Spiralia</taxon>
        <taxon>Gnathifera</taxon>
        <taxon>Rotifera</taxon>
        <taxon>Eurotatoria</taxon>
        <taxon>Bdelloidea</taxon>
        <taxon>Philodinida</taxon>
        <taxon>Philodinidae</taxon>
        <taxon>Didymodactylos</taxon>
    </lineage>
</organism>
<reference evidence="2" key="1">
    <citation type="submission" date="2021-02" db="EMBL/GenBank/DDBJ databases">
        <authorList>
            <person name="Nowell W R."/>
        </authorList>
    </citation>
    <scope>NUCLEOTIDE SEQUENCE</scope>
</reference>
<sequence>MPEKKKLKLPTKWLLSITKSDKKSIQDGKEKPLFIKNIIRTTDIRTKPPKLPFFAPLSPSSQRCHRRRTKRRNEITPEDIQFDVRKSVQPIPQDKNKLNTLAVSKHRKPRIRKQFHSDEQLLFDAIPEILEPTNGSQHIADESKFTCQSNQDNDFNMSNRSIVDYPLEERIVRFEHLNNEPIFSSSSTAISNSSNIPLNDEELNECFNTILRNSIAARSISQETLSTLDGLSLVSYEQQATVSNDDLWDSGHGSSPSSNEHSRHSITTTNHSYYTTSRSKSVDSLKDNKKNVKKSYTSNTQNNNSNLFFVKRKSVKSSIQQQQKQSSINGLEKSGLTRVSASLYKLSPTDDDHFCENSINSFCHYCPSNNPSFTEELPRAKTQYHRVVADSSSTNVTSEQQHHLLLSIKNHINNCFSAKTATSQTGNSNKKQNKVSLSKLSVMQELSEKLHASVQNTVYAGFERELIVQRKRDCSDDEADT</sequence>
<evidence type="ECO:0000313" key="3">
    <source>
        <dbReference type="EMBL" id="CAF3586571.1"/>
    </source>
</evidence>
<name>A0A813SS75_9BILA</name>
<evidence type="ECO:0000256" key="1">
    <source>
        <dbReference type="SAM" id="MobiDB-lite"/>
    </source>
</evidence>
<protein>
    <submittedName>
        <fullName evidence="2">Uncharacterized protein</fullName>
    </submittedName>
</protein>
<dbReference type="Proteomes" id="UP000663829">
    <property type="component" value="Unassembled WGS sequence"/>
</dbReference>
<gene>
    <name evidence="2" type="ORF">GPM918_LOCUS3541</name>
    <name evidence="3" type="ORF">SRO942_LOCUS3541</name>
</gene>
<dbReference type="EMBL" id="CAJNOQ010000441">
    <property type="protein sequence ID" value="CAF0801538.1"/>
    <property type="molecule type" value="Genomic_DNA"/>
</dbReference>
<accession>A0A813SS75</accession>
<evidence type="ECO:0000313" key="2">
    <source>
        <dbReference type="EMBL" id="CAF0801538.1"/>
    </source>
</evidence>
<comment type="caution">
    <text evidence="2">The sequence shown here is derived from an EMBL/GenBank/DDBJ whole genome shotgun (WGS) entry which is preliminary data.</text>
</comment>
<dbReference type="OrthoDB" id="10027393at2759"/>
<evidence type="ECO:0000313" key="4">
    <source>
        <dbReference type="Proteomes" id="UP000663829"/>
    </source>
</evidence>
<feature type="compositionally biased region" description="Basic and acidic residues" evidence="1">
    <location>
        <begin position="280"/>
        <end position="290"/>
    </location>
</feature>
<feature type="compositionally biased region" description="Polar residues" evidence="1">
    <location>
        <begin position="266"/>
        <end position="279"/>
    </location>
</feature>
<dbReference type="EMBL" id="CAJOBC010000441">
    <property type="protein sequence ID" value="CAF3586571.1"/>
    <property type="molecule type" value="Genomic_DNA"/>
</dbReference>
<feature type="region of interest" description="Disordered" evidence="1">
    <location>
        <begin position="245"/>
        <end position="300"/>
    </location>
</feature>
<dbReference type="AlphaFoldDB" id="A0A813SS75"/>
<dbReference type="Proteomes" id="UP000681722">
    <property type="component" value="Unassembled WGS sequence"/>
</dbReference>
<feature type="compositionally biased region" description="Low complexity" evidence="1">
    <location>
        <begin position="250"/>
        <end position="259"/>
    </location>
</feature>
<proteinExistence type="predicted"/>